<accession>A0A830H0K2</accession>
<dbReference type="InterPro" id="IPR002586">
    <property type="entry name" value="CobQ/CobB/MinD/ParA_Nub-bd_dom"/>
</dbReference>
<gene>
    <name evidence="2" type="ORF">GCM10007116_01900</name>
</gene>
<dbReference type="EMBL" id="BMQS01000002">
    <property type="protein sequence ID" value="GGT87600.1"/>
    <property type="molecule type" value="Genomic_DNA"/>
</dbReference>
<dbReference type="InterPro" id="IPR027417">
    <property type="entry name" value="P-loop_NTPase"/>
</dbReference>
<comment type="caution">
    <text evidence="2">The sequence shown here is derived from an EMBL/GenBank/DDBJ whole genome shotgun (WGS) entry which is preliminary data.</text>
</comment>
<dbReference type="AlphaFoldDB" id="A0A830H0K2"/>
<dbReference type="Pfam" id="PF01656">
    <property type="entry name" value="CbiA"/>
    <property type="match status" value="1"/>
</dbReference>
<dbReference type="PANTHER" id="PTHR43384:SF10">
    <property type="entry name" value="ATPASE INVOLVED IN CHROMOSOME PARTITIONING, PARA_MIND FAMILY"/>
    <property type="match status" value="1"/>
</dbReference>
<reference evidence="2" key="1">
    <citation type="journal article" date="2014" name="Int. J. Syst. Evol. Microbiol.">
        <title>Complete genome sequence of Corynebacterium casei LMG S-19264T (=DSM 44701T), isolated from a smear-ripened cheese.</title>
        <authorList>
            <consortium name="US DOE Joint Genome Institute (JGI-PGF)"/>
            <person name="Walter F."/>
            <person name="Albersmeier A."/>
            <person name="Kalinowski J."/>
            <person name="Ruckert C."/>
        </authorList>
    </citation>
    <scope>NUCLEOTIDE SEQUENCE</scope>
    <source>
        <strain evidence="2">JCM 31740</strain>
    </source>
</reference>
<dbReference type="GO" id="GO:0009898">
    <property type="term" value="C:cytoplasmic side of plasma membrane"/>
    <property type="evidence" value="ECO:0007669"/>
    <property type="project" value="TreeGrafter"/>
</dbReference>
<evidence type="ECO:0000259" key="1">
    <source>
        <dbReference type="Pfam" id="PF01656"/>
    </source>
</evidence>
<reference evidence="2" key="2">
    <citation type="submission" date="2020-09" db="EMBL/GenBank/DDBJ databases">
        <authorList>
            <person name="Sun Q."/>
            <person name="Ohkuma M."/>
        </authorList>
    </citation>
    <scope>NUCLEOTIDE SEQUENCE</scope>
    <source>
        <strain evidence="2">JCM 31740</strain>
    </source>
</reference>
<dbReference type="GO" id="GO:0005829">
    <property type="term" value="C:cytosol"/>
    <property type="evidence" value="ECO:0007669"/>
    <property type="project" value="TreeGrafter"/>
</dbReference>
<sequence length="259" mass="28995">MRLTLSGVKGGVGKSTLAVSIAKLLARNGDTVLLVDRDIIGWSSRLLGHEGPSLLHCAASGEEGQFWVTREEGKGRLTAVRINPDPPLFVKDFKVIKEDPSRFNRYVKLYEALLRNHEIVVVDNPPNVFQGDEAVDLEHRAFTNLRRDERWYRVYVSDPSERGISAVLQYMEVLESFTETGRPGALVVNMVPPLPEEAARASSSLRRVCAEKSLPVCAVVPFDERLYTYGSYMELNEFPEQVIALSKALVRLPEKALIE</sequence>
<dbReference type="Proteomes" id="UP000616143">
    <property type="component" value="Unassembled WGS sequence"/>
</dbReference>
<evidence type="ECO:0000313" key="3">
    <source>
        <dbReference type="Proteomes" id="UP000616143"/>
    </source>
</evidence>
<dbReference type="GO" id="GO:0051782">
    <property type="term" value="P:negative regulation of cell division"/>
    <property type="evidence" value="ECO:0007669"/>
    <property type="project" value="TreeGrafter"/>
</dbReference>
<proteinExistence type="predicted"/>
<feature type="domain" description="CobQ/CobB/MinD/ParA nucleotide binding" evidence="1">
    <location>
        <begin position="5"/>
        <end position="229"/>
    </location>
</feature>
<organism evidence="2 3">
    <name type="scientific">Sulfodiicoccus acidiphilus</name>
    <dbReference type="NCBI Taxonomy" id="1670455"/>
    <lineage>
        <taxon>Archaea</taxon>
        <taxon>Thermoproteota</taxon>
        <taxon>Thermoprotei</taxon>
        <taxon>Sulfolobales</taxon>
        <taxon>Sulfolobaceae</taxon>
        <taxon>Sulfodiicoccus</taxon>
    </lineage>
</organism>
<dbReference type="PANTHER" id="PTHR43384">
    <property type="entry name" value="SEPTUM SITE-DETERMINING PROTEIN MIND HOMOLOG, CHLOROPLASTIC-RELATED"/>
    <property type="match status" value="1"/>
</dbReference>
<dbReference type="InterPro" id="IPR050625">
    <property type="entry name" value="ParA/MinD_ATPase"/>
</dbReference>
<evidence type="ECO:0000313" key="2">
    <source>
        <dbReference type="EMBL" id="GGT87600.1"/>
    </source>
</evidence>
<dbReference type="Gene3D" id="3.40.50.300">
    <property type="entry name" value="P-loop containing nucleotide triphosphate hydrolases"/>
    <property type="match status" value="1"/>
</dbReference>
<protein>
    <recommendedName>
        <fullName evidence="1">CobQ/CobB/MinD/ParA nucleotide binding domain-containing protein</fullName>
    </recommendedName>
</protein>
<dbReference type="GO" id="GO:0005524">
    <property type="term" value="F:ATP binding"/>
    <property type="evidence" value="ECO:0007669"/>
    <property type="project" value="TreeGrafter"/>
</dbReference>
<name>A0A830H0K2_9CREN</name>
<dbReference type="GO" id="GO:0016887">
    <property type="term" value="F:ATP hydrolysis activity"/>
    <property type="evidence" value="ECO:0007669"/>
    <property type="project" value="TreeGrafter"/>
</dbReference>
<dbReference type="SUPFAM" id="SSF52540">
    <property type="entry name" value="P-loop containing nucleoside triphosphate hydrolases"/>
    <property type="match status" value="1"/>
</dbReference>